<evidence type="ECO:0000256" key="1">
    <source>
        <dbReference type="SAM" id="Phobius"/>
    </source>
</evidence>
<keyword evidence="1" id="KW-1133">Transmembrane helix</keyword>
<name>A0A7W5FI70_9ACTN</name>
<protein>
    <submittedName>
        <fullName evidence="2">Uncharacterized protein</fullName>
    </submittedName>
</protein>
<keyword evidence="1" id="KW-0812">Transmembrane</keyword>
<dbReference type="EMBL" id="JACHXF010000018">
    <property type="protein sequence ID" value="MBB3099413.1"/>
    <property type="molecule type" value="Genomic_DNA"/>
</dbReference>
<evidence type="ECO:0000313" key="3">
    <source>
        <dbReference type="Proteomes" id="UP000590749"/>
    </source>
</evidence>
<dbReference type="RefSeq" id="WP_183225464.1">
    <property type="nucleotide sequence ID" value="NZ_BMPW01000021.1"/>
</dbReference>
<reference evidence="2 3" key="1">
    <citation type="submission" date="2020-08" db="EMBL/GenBank/DDBJ databases">
        <title>Genomic Encyclopedia of Type Strains, Phase III (KMG-III): the genomes of soil and plant-associated and newly described type strains.</title>
        <authorList>
            <person name="Whitman W."/>
        </authorList>
    </citation>
    <scope>NUCLEOTIDE SEQUENCE [LARGE SCALE GENOMIC DNA]</scope>
    <source>
        <strain evidence="2 3">CECT 3287</strain>
    </source>
</reference>
<sequence length="126" mass="13615">MRITQQAGSVTVKVMRAEVGVDCFCIPDERVLILNPALNPRGARSAIHAVLPAAHNDLVAHWVHEALPPQAPIILQRGPYFQPAISDLDTERHSALPRQANRGILEFIGAIAGTFALCCASLAYVL</sequence>
<gene>
    <name evidence="2" type="ORF">FHR83_007119</name>
</gene>
<organism evidence="2 3">
    <name type="scientific">Actinoplanes campanulatus</name>
    <dbReference type="NCBI Taxonomy" id="113559"/>
    <lineage>
        <taxon>Bacteria</taxon>
        <taxon>Bacillati</taxon>
        <taxon>Actinomycetota</taxon>
        <taxon>Actinomycetes</taxon>
        <taxon>Micromonosporales</taxon>
        <taxon>Micromonosporaceae</taxon>
        <taxon>Actinoplanes</taxon>
    </lineage>
</organism>
<keyword evidence="3" id="KW-1185">Reference proteome</keyword>
<proteinExistence type="predicted"/>
<keyword evidence="1" id="KW-0472">Membrane</keyword>
<accession>A0A7W5FI70</accession>
<dbReference type="Proteomes" id="UP000590749">
    <property type="component" value="Unassembled WGS sequence"/>
</dbReference>
<dbReference type="AlphaFoldDB" id="A0A7W5FI70"/>
<evidence type="ECO:0000313" key="2">
    <source>
        <dbReference type="EMBL" id="MBB3099413.1"/>
    </source>
</evidence>
<comment type="caution">
    <text evidence="2">The sequence shown here is derived from an EMBL/GenBank/DDBJ whole genome shotgun (WGS) entry which is preliminary data.</text>
</comment>
<feature type="transmembrane region" description="Helical" evidence="1">
    <location>
        <begin position="104"/>
        <end position="125"/>
    </location>
</feature>